<accession>A0A0C9MWN4</accession>
<reference evidence="2" key="1">
    <citation type="submission" date="2014-09" db="EMBL/GenBank/DDBJ databases">
        <title>Draft genome sequence of an oleaginous Mucoromycotina fungus Mucor ambiguus NBRC6742.</title>
        <authorList>
            <person name="Takeda I."/>
            <person name="Yamane N."/>
            <person name="Morita T."/>
            <person name="Tamano K."/>
            <person name="Machida M."/>
            <person name="Baker S."/>
            <person name="Koike H."/>
        </authorList>
    </citation>
    <scope>NUCLEOTIDE SEQUENCE</scope>
    <source>
        <strain evidence="2">NBRC 6742</strain>
    </source>
</reference>
<dbReference type="Proteomes" id="UP000053815">
    <property type="component" value="Unassembled WGS sequence"/>
</dbReference>
<evidence type="ECO:0000259" key="1">
    <source>
        <dbReference type="Pfam" id="PF21530"/>
    </source>
</evidence>
<dbReference type="Pfam" id="PF21530">
    <property type="entry name" value="Pif1_2B_dom"/>
    <property type="match status" value="1"/>
</dbReference>
<dbReference type="InterPro" id="IPR049163">
    <property type="entry name" value="Pif1-like_2B_dom"/>
</dbReference>
<name>A0A0C9MWN4_9FUNG</name>
<sequence length="223" mass="24983">MIVPGDNMFDLLQSVCPDITNHANDLRYSMRQASLTSMNRVAKTINELSWDCIQGRKVSYISIDWEYYNKDQLQISVELLDMIEGGSLPLHVLGLKIGSPITVIRNIDPAAGVCNGMRLIVNSLGATVIETIIATGPKAGNKALISKIKFITFATEGVSLYVFQRIQFSVILAFILTTNKPRSQTLNYAGLFCIYLKTYGVYFTVPRLKPDFYSFKKKVRVVK</sequence>
<dbReference type="STRING" id="91626.A0A0C9MWN4"/>
<dbReference type="PANTHER" id="PTHR23274:SF51">
    <property type="entry name" value="OS03G0423850 PROTEIN"/>
    <property type="match status" value="1"/>
</dbReference>
<feature type="domain" description="DNA helicase Pif1-like 2B" evidence="1">
    <location>
        <begin position="78"/>
        <end position="124"/>
    </location>
</feature>
<evidence type="ECO:0000313" key="2">
    <source>
        <dbReference type="EMBL" id="GAN11759.1"/>
    </source>
</evidence>
<evidence type="ECO:0000313" key="3">
    <source>
        <dbReference type="Proteomes" id="UP000053815"/>
    </source>
</evidence>
<dbReference type="InterPro" id="IPR027417">
    <property type="entry name" value="P-loop_NTPase"/>
</dbReference>
<dbReference type="GO" id="GO:0006260">
    <property type="term" value="P:DNA replication"/>
    <property type="evidence" value="ECO:0007669"/>
    <property type="project" value="TreeGrafter"/>
</dbReference>
<proteinExistence type="predicted"/>
<dbReference type="AlphaFoldDB" id="A0A0C9MWN4"/>
<dbReference type="SUPFAM" id="SSF52540">
    <property type="entry name" value="P-loop containing nucleoside triphosphate hydrolases"/>
    <property type="match status" value="1"/>
</dbReference>
<dbReference type="OrthoDB" id="3691720at2759"/>
<dbReference type="EMBL" id="DF837187">
    <property type="protein sequence ID" value="GAN11759.1"/>
    <property type="molecule type" value="Genomic_DNA"/>
</dbReference>
<organism evidence="2">
    <name type="scientific">Mucor ambiguus</name>
    <dbReference type="NCBI Taxonomy" id="91626"/>
    <lineage>
        <taxon>Eukaryota</taxon>
        <taxon>Fungi</taxon>
        <taxon>Fungi incertae sedis</taxon>
        <taxon>Mucoromycota</taxon>
        <taxon>Mucoromycotina</taxon>
        <taxon>Mucoromycetes</taxon>
        <taxon>Mucorales</taxon>
        <taxon>Mucorineae</taxon>
        <taxon>Mucoraceae</taxon>
        <taxon>Mucor</taxon>
    </lineage>
</organism>
<gene>
    <name evidence="2" type="ORF">MAM1_0898c11345</name>
</gene>
<dbReference type="GO" id="GO:0005657">
    <property type="term" value="C:replication fork"/>
    <property type="evidence" value="ECO:0007669"/>
    <property type="project" value="TreeGrafter"/>
</dbReference>
<protein>
    <recommendedName>
        <fullName evidence="1">DNA helicase Pif1-like 2B domain-containing protein</fullName>
    </recommendedName>
</protein>
<keyword evidence="3" id="KW-1185">Reference proteome</keyword>
<dbReference type="PANTHER" id="PTHR23274">
    <property type="entry name" value="DNA HELICASE-RELATED"/>
    <property type="match status" value="1"/>
</dbReference>